<dbReference type="Pfam" id="PF00657">
    <property type="entry name" value="Lipase_GDSL"/>
    <property type="match status" value="1"/>
</dbReference>
<dbReference type="InterPro" id="IPR051238">
    <property type="entry name" value="GDSL_esterase/lipase"/>
</dbReference>
<dbReference type="PANTHER" id="PTHR45650:SF2">
    <property type="entry name" value="OS06G0560700 PROTEIN"/>
    <property type="match status" value="1"/>
</dbReference>
<evidence type="ECO:0000256" key="2">
    <source>
        <dbReference type="ARBA" id="ARBA00008668"/>
    </source>
</evidence>
<comment type="subcellular location">
    <subcellularLocation>
        <location evidence="1">Secreted</location>
    </subcellularLocation>
</comment>
<evidence type="ECO:0000256" key="6">
    <source>
        <dbReference type="ARBA" id="ARBA00022963"/>
    </source>
</evidence>
<keyword evidence="3" id="KW-0964">Secreted</keyword>
<keyword evidence="4" id="KW-0732">Signal</keyword>
<dbReference type="GO" id="GO:0016788">
    <property type="term" value="F:hydrolase activity, acting on ester bonds"/>
    <property type="evidence" value="ECO:0007669"/>
    <property type="project" value="InterPro"/>
</dbReference>
<evidence type="ECO:0000256" key="5">
    <source>
        <dbReference type="ARBA" id="ARBA00022801"/>
    </source>
</evidence>
<dbReference type="Gramene" id="KZM89529">
    <property type="protein sequence ID" value="KZM89529"/>
    <property type="gene ID" value="DCAR_023108"/>
</dbReference>
<proteinExistence type="inferred from homology"/>
<gene>
    <name evidence="8" type="ORF">DCAR_0622910</name>
</gene>
<keyword evidence="5" id="KW-0378">Hydrolase</keyword>
<evidence type="ECO:0000256" key="4">
    <source>
        <dbReference type="ARBA" id="ARBA00022729"/>
    </source>
</evidence>
<dbReference type="OMA" id="KESHETY"/>
<dbReference type="AlphaFoldDB" id="A0A161YAM3"/>
<dbReference type="GO" id="GO:0005576">
    <property type="term" value="C:extracellular region"/>
    <property type="evidence" value="ECO:0007669"/>
    <property type="project" value="UniProtKB-SubCell"/>
</dbReference>
<organism evidence="8 9">
    <name type="scientific">Daucus carota subsp. sativus</name>
    <name type="common">Carrot</name>
    <dbReference type="NCBI Taxonomy" id="79200"/>
    <lineage>
        <taxon>Eukaryota</taxon>
        <taxon>Viridiplantae</taxon>
        <taxon>Streptophyta</taxon>
        <taxon>Embryophyta</taxon>
        <taxon>Tracheophyta</taxon>
        <taxon>Spermatophyta</taxon>
        <taxon>Magnoliopsida</taxon>
        <taxon>eudicotyledons</taxon>
        <taxon>Gunneridae</taxon>
        <taxon>Pentapetalae</taxon>
        <taxon>asterids</taxon>
        <taxon>campanulids</taxon>
        <taxon>Apiales</taxon>
        <taxon>Apiaceae</taxon>
        <taxon>Apioideae</taxon>
        <taxon>Scandiceae</taxon>
        <taxon>Daucinae</taxon>
        <taxon>Daucus</taxon>
        <taxon>Daucus sect. Daucus</taxon>
    </lineage>
</organism>
<dbReference type="EMBL" id="CP093348">
    <property type="protein sequence ID" value="WOH03511.1"/>
    <property type="molecule type" value="Genomic_DNA"/>
</dbReference>
<evidence type="ECO:0000313" key="8">
    <source>
        <dbReference type="EMBL" id="WOH03511.1"/>
    </source>
</evidence>
<evidence type="ECO:0000256" key="3">
    <source>
        <dbReference type="ARBA" id="ARBA00022525"/>
    </source>
</evidence>
<dbReference type="GO" id="GO:0016042">
    <property type="term" value="P:lipid catabolic process"/>
    <property type="evidence" value="ECO:0007669"/>
    <property type="project" value="UniProtKB-KW"/>
</dbReference>
<evidence type="ECO:0000256" key="1">
    <source>
        <dbReference type="ARBA" id="ARBA00004613"/>
    </source>
</evidence>
<dbReference type="InterPro" id="IPR036514">
    <property type="entry name" value="SGNH_hydro_sf"/>
</dbReference>
<evidence type="ECO:0000313" key="9">
    <source>
        <dbReference type="Proteomes" id="UP000077755"/>
    </source>
</evidence>
<dbReference type="InterPro" id="IPR001087">
    <property type="entry name" value="GDSL"/>
</dbReference>
<name>A0A161YAM3_DAUCS</name>
<keyword evidence="6" id="KW-0442">Lipid degradation</keyword>
<reference evidence="8" key="1">
    <citation type="journal article" date="2016" name="Nat. Genet.">
        <title>A high-quality carrot genome assembly provides new insights into carotenoid accumulation and asterid genome evolution.</title>
        <authorList>
            <person name="Iorizzo M."/>
            <person name="Ellison S."/>
            <person name="Senalik D."/>
            <person name="Zeng P."/>
            <person name="Satapoomin P."/>
            <person name="Huang J."/>
            <person name="Bowman M."/>
            <person name="Iovene M."/>
            <person name="Sanseverino W."/>
            <person name="Cavagnaro P."/>
            <person name="Yildiz M."/>
            <person name="Macko-Podgorni A."/>
            <person name="Moranska E."/>
            <person name="Grzebelus E."/>
            <person name="Grzebelus D."/>
            <person name="Ashrafi H."/>
            <person name="Zheng Z."/>
            <person name="Cheng S."/>
            <person name="Spooner D."/>
            <person name="Van Deynze A."/>
            <person name="Simon P."/>
        </authorList>
    </citation>
    <scope>NUCLEOTIDE SEQUENCE</scope>
    <source>
        <tissue evidence="8">Leaf</tissue>
    </source>
</reference>
<reference evidence="8" key="2">
    <citation type="submission" date="2022-03" db="EMBL/GenBank/DDBJ databases">
        <title>Draft title - Genomic analysis of global carrot germplasm unveils the trajectory of domestication and the origin of high carotenoid orange carrot.</title>
        <authorList>
            <person name="Iorizzo M."/>
            <person name="Ellison S."/>
            <person name="Senalik D."/>
            <person name="Macko-Podgorni A."/>
            <person name="Grzebelus D."/>
            <person name="Bostan H."/>
            <person name="Rolling W."/>
            <person name="Curaba J."/>
            <person name="Simon P."/>
        </authorList>
    </citation>
    <scope>NUCLEOTIDE SEQUENCE</scope>
    <source>
        <tissue evidence="8">Leaf</tissue>
    </source>
</reference>
<dbReference type="Proteomes" id="UP000077755">
    <property type="component" value="Chromosome 6"/>
</dbReference>
<comment type="similarity">
    <text evidence="2">Belongs to the 'GDSL' lipolytic enzyme family.</text>
</comment>
<sequence>MQKKYKRWECGNDNIMNRMFVFGDSFVDNGNSNFLETVANADYLPYGMDFPLRPSGRYNNGKTFIDALGDLLNITAFIPPFFDPSTKGNHTIDGANYASSGSGILNETSSTLPPKQGCTTKEEGTAIDPIMKFLSFGDVKNPCCQVVSTEDGGNDTLCTKGGAMCKDRNQFLFFDGLHPTEAVNVVLATKGFNSNLTSDVYPFSIRKFTEIWCHHL</sequence>
<keyword evidence="7" id="KW-0443">Lipid metabolism</keyword>
<protein>
    <submittedName>
        <fullName evidence="8">Uncharacterized protein</fullName>
    </submittedName>
</protein>
<accession>A0A161YAM3</accession>
<keyword evidence="9" id="KW-1185">Reference proteome</keyword>
<dbReference type="PANTHER" id="PTHR45650">
    <property type="entry name" value="GDSL-LIKE LIPASE/ACYLHYDROLASE-RELATED"/>
    <property type="match status" value="1"/>
</dbReference>
<evidence type="ECO:0000256" key="7">
    <source>
        <dbReference type="ARBA" id="ARBA00023098"/>
    </source>
</evidence>
<dbReference type="Gene3D" id="3.40.50.1110">
    <property type="entry name" value="SGNH hydrolase"/>
    <property type="match status" value="2"/>
</dbReference>